<dbReference type="GO" id="GO:0007214">
    <property type="term" value="P:gamma-aminobutyric acid signaling pathway"/>
    <property type="evidence" value="ECO:0007669"/>
    <property type="project" value="TreeGrafter"/>
</dbReference>
<comment type="subcellular location">
    <subcellularLocation>
        <location evidence="1">Cytoplasm</location>
    </subcellularLocation>
</comment>
<dbReference type="Gene3D" id="3.20.20.190">
    <property type="entry name" value="Phosphatidylinositol (PI) phosphodiesterase"/>
    <property type="match status" value="1"/>
</dbReference>
<dbReference type="Proteomes" id="UP000038040">
    <property type="component" value="Unplaced"/>
</dbReference>
<evidence type="ECO:0000256" key="4">
    <source>
        <dbReference type="RuleBase" id="RU361133"/>
    </source>
</evidence>
<dbReference type="Pfam" id="PF09279">
    <property type="entry name" value="EF-hand_like"/>
    <property type="match status" value="1"/>
</dbReference>
<dbReference type="SUPFAM" id="SSF47473">
    <property type="entry name" value="EF-hand"/>
    <property type="match status" value="1"/>
</dbReference>
<dbReference type="InterPro" id="IPR001192">
    <property type="entry name" value="PI-PLC_fam"/>
</dbReference>
<comment type="catalytic activity">
    <reaction evidence="4">
        <text>a 1,2-diacyl-sn-glycero-3-phospho-(1D-myo-inositol-4,5-bisphosphate) + H2O = 1D-myo-inositol 1,4,5-trisphosphate + a 1,2-diacyl-sn-glycerol + H(+)</text>
        <dbReference type="Rhea" id="RHEA:33179"/>
        <dbReference type="ChEBI" id="CHEBI:15377"/>
        <dbReference type="ChEBI" id="CHEBI:15378"/>
        <dbReference type="ChEBI" id="CHEBI:17815"/>
        <dbReference type="ChEBI" id="CHEBI:58456"/>
        <dbReference type="ChEBI" id="CHEBI:203600"/>
        <dbReference type="EC" id="3.1.4.11"/>
    </reaction>
</comment>
<evidence type="ECO:0000256" key="2">
    <source>
        <dbReference type="ARBA" id="ARBA00022490"/>
    </source>
</evidence>
<reference evidence="8 10" key="2">
    <citation type="submission" date="2018-11" db="EMBL/GenBank/DDBJ databases">
        <authorList>
            <consortium name="Pathogen Informatics"/>
        </authorList>
    </citation>
    <scope>NUCLEOTIDE SEQUENCE [LARGE SCALE GENOMIC DNA]</scope>
</reference>
<dbReference type="InterPro" id="IPR011993">
    <property type="entry name" value="PH-like_dom_sf"/>
</dbReference>
<dbReference type="InterPro" id="IPR000909">
    <property type="entry name" value="PLipase_C_PInositol-sp_X_dom"/>
</dbReference>
<dbReference type="SUPFAM" id="SSF49562">
    <property type="entry name" value="C2 domain (Calcium/lipid-binding domain, CaLB)"/>
    <property type="match status" value="1"/>
</dbReference>
<dbReference type="SMART" id="SM00149">
    <property type="entry name" value="PLCYc"/>
    <property type="match status" value="1"/>
</dbReference>
<dbReference type="SMART" id="SM00148">
    <property type="entry name" value="PLCXc"/>
    <property type="match status" value="1"/>
</dbReference>
<evidence type="ECO:0000313" key="11">
    <source>
        <dbReference type="WBParaSite" id="DME_0001013601-mRNA-1"/>
    </source>
</evidence>
<accession>A0A158Q6H7</accession>
<dbReference type="Gene3D" id="2.60.40.150">
    <property type="entry name" value="C2 domain"/>
    <property type="match status" value="1"/>
</dbReference>
<gene>
    <name evidence="8" type="ORF">DME_LOCUS3658</name>
</gene>
<protein>
    <recommendedName>
        <fullName evidence="4">Phosphoinositide phospholipase C</fullName>
        <ecNumber evidence="4">3.1.4.11</ecNumber>
    </recommendedName>
</protein>
<dbReference type="Pfam" id="PF16457">
    <property type="entry name" value="PH_12"/>
    <property type="match status" value="1"/>
</dbReference>
<dbReference type="EC" id="3.1.4.11" evidence="4"/>
<evidence type="ECO:0000259" key="6">
    <source>
        <dbReference type="PROSITE" id="PS50004"/>
    </source>
</evidence>
<dbReference type="GO" id="GO:0051209">
    <property type="term" value="P:release of sequestered calcium ion into cytosol"/>
    <property type="evidence" value="ECO:0007669"/>
    <property type="project" value="TreeGrafter"/>
</dbReference>
<feature type="domain" description="PI-PLC Y-box" evidence="7">
    <location>
        <begin position="492"/>
        <end position="545"/>
    </location>
</feature>
<dbReference type="STRING" id="318479.A0A158Q6H7"/>
<dbReference type="Pfam" id="PF00387">
    <property type="entry name" value="PI-PLC-Y"/>
    <property type="match status" value="1"/>
</dbReference>
<dbReference type="OrthoDB" id="269822at2759"/>
<keyword evidence="10" id="KW-1185">Reference proteome</keyword>
<dbReference type="GO" id="GO:0032228">
    <property type="term" value="P:regulation of synaptic transmission, GABAergic"/>
    <property type="evidence" value="ECO:0007669"/>
    <property type="project" value="TreeGrafter"/>
</dbReference>
<dbReference type="SUPFAM" id="SSF51695">
    <property type="entry name" value="PLC-like phosphodiesterases"/>
    <property type="match status" value="1"/>
</dbReference>
<dbReference type="Proteomes" id="UP000274756">
    <property type="component" value="Unassembled WGS sequence"/>
</dbReference>
<dbReference type="InterPro" id="IPR015359">
    <property type="entry name" value="PLC_EF-hand-like"/>
</dbReference>
<dbReference type="InterPro" id="IPR001849">
    <property type="entry name" value="PH_domain"/>
</dbReference>
<dbReference type="PANTHER" id="PTHR10336">
    <property type="entry name" value="PHOSPHOINOSITIDE-SPECIFIC PHOSPHOLIPASE C FAMILY PROTEIN"/>
    <property type="match status" value="1"/>
</dbReference>
<dbReference type="FunFam" id="2.30.29.30:FF:000025">
    <property type="entry name" value="Phosphoinositide phospholipase C"/>
    <property type="match status" value="1"/>
</dbReference>
<evidence type="ECO:0000313" key="8">
    <source>
        <dbReference type="EMBL" id="VDN53685.1"/>
    </source>
</evidence>
<dbReference type="InterPro" id="IPR035892">
    <property type="entry name" value="C2_domain_sf"/>
</dbReference>
<dbReference type="InterPro" id="IPR001711">
    <property type="entry name" value="PLipase_C_Pinositol-sp_Y"/>
</dbReference>
<keyword evidence="2" id="KW-0963">Cytoplasm</keyword>
<keyword evidence="4" id="KW-0378">Hydrolase</keyword>
<organism evidence="9 11">
    <name type="scientific">Dracunculus medinensis</name>
    <name type="common">Guinea worm</name>
    <dbReference type="NCBI Taxonomy" id="318479"/>
    <lineage>
        <taxon>Eukaryota</taxon>
        <taxon>Metazoa</taxon>
        <taxon>Ecdysozoa</taxon>
        <taxon>Nematoda</taxon>
        <taxon>Chromadorea</taxon>
        <taxon>Rhabditida</taxon>
        <taxon>Spirurina</taxon>
        <taxon>Dracunculoidea</taxon>
        <taxon>Dracunculidae</taxon>
        <taxon>Dracunculus</taxon>
    </lineage>
</organism>
<dbReference type="InterPro" id="IPR011992">
    <property type="entry name" value="EF-hand-dom_pair"/>
</dbReference>
<sequence>GSQISVSIDNIKEIRIGRTTDLFHSSENSAAEIQEECAFSIIHGDNYESLDLIAHSPEDSNIWVTGLMNLINKSIWIGSVFDEEDSDKKGFISENLAIRLIMQMNNRLLIGRIKHKIMILSYHIIGSFDREIDKTFSNLTNKLQFFLFKDVATRPEVYFLMVRYANKDYLTWRDLQVFLETEQGMMGVTEDLCETIIEQHEPSDEAKANNFMTVDGFTNYLLDEECQLFDRNHRIICHEMNHPFSSYFIATSYKTYLVEDQIKGPASAEGITTALKRNCRFIELDLWDPIQSDNENEPMICRLKAAHSKLTASAAFHIINEVAFERSRFMKYIFGYPLFIRLVIHLSVQWQLNLVQLLQTIFGNKLYQPTLDRIDWINNKRLPSPRDFLTKIIIVGKKIESTDESEVSEDETKITLSECHDSGRIAICRKLSDLFCPWAIFTNVSDLSQASDKIGNKFHFSENILQYLYIHIYIYIYVYQRIKNNQMINICRVDSSNMNPQEFWNRGVQLVALNYQTPGLMMDLQEGKFSDNGGCGYILKPSIMRDHFFTFGDKLPFPPQILHLRILSGQQLPRPRGSTAKGDSADPYVIVEIFGIPMDCAEVRTKTIKNDSVNPSFDETFQFEITVPELALVRFLVLDDDYIDDDFIGQYTVPFECLQNGYRHIPLMNNEGNALDKSTLFIHTAVTNRRGGGKPKKRGMSVKRKSQRINTGMKLIGVKSIDDLFKIAALPLADSIQMRSKLEATMINWQEDCGIGPTGTVRQGLRVMHTRMLHPIIETRGVIPERLQRTIDSLKRLIEICEQILISMDMLLIKLEDTTKKISSSYNKLPEICAETGLRGLKVIRASENFAWNVRLLKAQLTLMSKTQTEANDIFTQVRDSISFNGMRIGKMKNIYKVLAHPWTKIYFK</sequence>
<dbReference type="InterPro" id="IPR017946">
    <property type="entry name" value="PLC-like_Pdiesterase_TIM-brl"/>
</dbReference>
<dbReference type="Pfam" id="PF00168">
    <property type="entry name" value="C2"/>
    <property type="match status" value="1"/>
</dbReference>
<keyword evidence="4" id="KW-0442">Lipid degradation</keyword>
<dbReference type="GO" id="GO:0046488">
    <property type="term" value="P:phosphatidylinositol metabolic process"/>
    <property type="evidence" value="ECO:0007669"/>
    <property type="project" value="TreeGrafter"/>
</dbReference>
<dbReference type="PANTHER" id="PTHR10336:SF196">
    <property type="entry name" value="PHOSPHOINOSITIDE PHOSPHOLIPASE C"/>
    <property type="match status" value="1"/>
</dbReference>
<evidence type="ECO:0000256" key="1">
    <source>
        <dbReference type="ARBA" id="ARBA00004496"/>
    </source>
</evidence>
<dbReference type="Gene3D" id="1.10.238.10">
    <property type="entry name" value="EF-hand"/>
    <property type="match status" value="1"/>
</dbReference>
<dbReference type="PROSITE" id="PS50004">
    <property type="entry name" value="C2"/>
    <property type="match status" value="1"/>
</dbReference>
<dbReference type="GO" id="GO:0004435">
    <property type="term" value="F:phosphatidylinositol-4,5-bisphosphate phospholipase C activity"/>
    <property type="evidence" value="ECO:0007669"/>
    <property type="project" value="UniProtKB-EC"/>
</dbReference>
<dbReference type="CDD" id="cd08558">
    <property type="entry name" value="PI-PLCc_eukaryota"/>
    <property type="match status" value="1"/>
</dbReference>
<dbReference type="CDD" id="cd00275">
    <property type="entry name" value="C2_PLC_like"/>
    <property type="match status" value="1"/>
</dbReference>
<dbReference type="GO" id="GO:0016042">
    <property type="term" value="P:lipid catabolic process"/>
    <property type="evidence" value="ECO:0007669"/>
    <property type="project" value="UniProtKB-KW"/>
</dbReference>
<reference evidence="11" key="1">
    <citation type="submission" date="2016-04" db="UniProtKB">
        <authorList>
            <consortium name="WormBaseParasite"/>
        </authorList>
    </citation>
    <scope>IDENTIFICATION</scope>
</reference>
<feature type="domain" description="C2" evidence="6">
    <location>
        <begin position="543"/>
        <end position="669"/>
    </location>
</feature>
<dbReference type="EMBL" id="UYYG01000163">
    <property type="protein sequence ID" value="VDN53685.1"/>
    <property type="molecule type" value="Genomic_DNA"/>
</dbReference>
<evidence type="ECO:0000259" key="7">
    <source>
        <dbReference type="PROSITE" id="PS50008"/>
    </source>
</evidence>
<dbReference type="SUPFAM" id="SSF50729">
    <property type="entry name" value="PH domain-like"/>
    <property type="match status" value="1"/>
</dbReference>
<dbReference type="Pfam" id="PF00388">
    <property type="entry name" value="PI-PLC-X"/>
    <property type="match status" value="1"/>
</dbReference>
<evidence type="ECO:0000313" key="9">
    <source>
        <dbReference type="Proteomes" id="UP000038040"/>
    </source>
</evidence>
<keyword evidence="3" id="KW-0807">Transducer</keyword>
<evidence type="ECO:0000259" key="5">
    <source>
        <dbReference type="PROSITE" id="PS50003"/>
    </source>
</evidence>
<evidence type="ECO:0000256" key="3">
    <source>
        <dbReference type="ARBA" id="ARBA00023224"/>
    </source>
</evidence>
<dbReference type="PROSITE" id="PS50003">
    <property type="entry name" value="PH_DOMAIN"/>
    <property type="match status" value="1"/>
</dbReference>
<dbReference type="PROSITE" id="PS50007">
    <property type="entry name" value="PIPLC_X_DOMAIN"/>
    <property type="match status" value="1"/>
</dbReference>
<dbReference type="Gene3D" id="2.30.29.30">
    <property type="entry name" value="Pleckstrin-homology domain (PH domain)/Phosphotyrosine-binding domain (PTB)"/>
    <property type="match status" value="1"/>
</dbReference>
<name>A0A158Q6H7_DRAME</name>
<dbReference type="InterPro" id="IPR000008">
    <property type="entry name" value="C2_dom"/>
</dbReference>
<feature type="domain" description="PH" evidence="5">
    <location>
        <begin position="1"/>
        <end position="72"/>
    </location>
</feature>
<dbReference type="PRINTS" id="PR00390">
    <property type="entry name" value="PHPHLIPASEC"/>
</dbReference>
<evidence type="ECO:0000313" key="10">
    <source>
        <dbReference type="Proteomes" id="UP000274756"/>
    </source>
</evidence>
<proteinExistence type="predicted"/>
<dbReference type="WBParaSite" id="DME_0001013601-mRNA-1">
    <property type="protein sequence ID" value="DME_0001013601-mRNA-1"/>
    <property type="gene ID" value="DME_0001013601"/>
</dbReference>
<dbReference type="AlphaFoldDB" id="A0A158Q6H7"/>
<keyword evidence="4" id="KW-0443">Lipid metabolism</keyword>
<dbReference type="SMART" id="SM00239">
    <property type="entry name" value="C2"/>
    <property type="match status" value="1"/>
</dbReference>
<dbReference type="FunFam" id="1.10.238.10:FF:000005">
    <property type="entry name" value="Phosphoinositide phospholipase C"/>
    <property type="match status" value="1"/>
</dbReference>
<dbReference type="GO" id="GO:0048015">
    <property type="term" value="P:phosphatidylinositol-mediated signaling"/>
    <property type="evidence" value="ECO:0007669"/>
    <property type="project" value="TreeGrafter"/>
</dbReference>
<dbReference type="GO" id="GO:0005737">
    <property type="term" value="C:cytoplasm"/>
    <property type="evidence" value="ECO:0007669"/>
    <property type="project" value="UniProtKB-SubCell"/>
</dbReference>
<dbReference type="PROSITE" id="PS50008">
    <property type="entry name" value="PIPLC_Y_DOMAIN"/>
    <property type="match status" value="1"/>
</dbReference>